<dbReference type="GO" id="GO:0000220">
    <property type="term" value="C:vacuolar proton-transporting V-type ATPase, V0 domain"/>
    <property type="evidence" value="ECO:0007669"/>
    <property type="project" value="TreeGrafter"/>
</dbReference>
<feature type="compositionally biased region" description="Polar residues" evidence="10">
    <location>
        <begin position="90"/>
        <end position="118"/>
    </location>
</feature>
<evidence type="ECO:0000256" key="4">
    <source>
        <dbReference type="ARBA" id="ARBA00022692"/>
    </source>
</evidence>
<keyword evidence="8 11" id="KW-0472">Membrane</keyword>
<evidence type="ECO:0000313" key="12">
    <source>
        <dbReference type="EMBL" id="TFK49980.1"/>
    </source>
</evidence>
<dbReference type="GO" id="GO:0007035">
    <property type="term" value="P:vacuolar acidification"/>
    <property type="evidence" value="ECO:0007669"/>
    <property type="project" value="TreeGrafter"/>
</dbReference>
<organism evidence="12 13">
    <name type="scientific">Heliocybe sulcata</name>
    <dbReference type="NCBI Taxonomy" id="5364"/>
    <lineage>
        <taxon>Eukaryota</taxon>
        <taxon>Fungi</taxon>
        <taxon>Dikarya</taxon>
        <taxon>Basidiomycota</taxon>
        <taxon>Agaricomycotina</taxon>
        <taxon>Agaricomycetes</taxon>
        <taxon>Gloeophyllales</taxon>
        <taxon>Gloeophyllaceae</taxon>
        <taxon>Heliocybe</taxon>
    </lineage>
</organism>
<dbReference type="PANTHER" id="PTHR12263">
    <property type="entry name" value="VACUOLAR ATP SYNTHASE SUBUNIT H"/>
    <property type="match status" value="1"/>
</dbReference>
<dbReference type="AlphaFoldDB" id="A0A5C3MXQ9"/>
<keyword evidence="7" id="KW-0406">Ion transport</keyword>
<dbReference type="PANTHER" id="PTHR12263:SF0">
    <property type="entry name" value="V-TYPE PROTON ATPASE SUBUNIT"/>
    <property type="match status" value="1"/>
</dbReference>
<keyword evidence="13" id="KW-1185">Reference proteome</keyword>
<keyword evidence="5" id="KW-0375">Hydrogen ion transport</keyword>
<feature type="coiled-coil region" evidence="9">
    <location>
        <begin position="1026"/>
        <end position="1058"/>
    </location>
</feature>
<evidence type="ECO:0000256" key="7">
    <source>
        <dbReference type="ARBA" id="ARBA00023065"/>
    </source>
</evidence>
<evidence type="ECO:0000256" key="9">
    <source>
        <dbReference type="SAM" id="Coils"/>
    </source>
</evidence>
<comment type="subcellular location">
    <subcellularLocation>
        <location evidence="1">Endomembrane system</location>
        <topology evidence="1">Multi-pass membrane protein</topology>
    </subcellularLocation>
</comment>
<comment type="similarity">
    <text evidence="2">Belongs to the V-ATPase e1/e2 subunit family.</text>
</comment>
<evidence type="ECO:0000256" key="3">
    <source>
        <dbReference type="ARBA" id="ARBA00022448"/>
    </source>
</evidence>
<keyword evidence="3" id="KW-0813">Transport</keyword>
<name>A0A5C3MXQ9_9AGAM</name>
<feature type="transmembrane region" description="Helical" evidence="11">
    <location>
        <begin position="1099"/>
        <end position="1119"/>
    </location>
</feature>
<dbReference type="EMBL" id="ML213514">
    <property type="protein sequence ID" value="TFK49980.1"/>
    <property type="molecule type" value="Genomic_DNA"/>
</dbReference>
<keyword evidence="4 11" id="KW-0812">Transmembrane</keyword>
<feature type="region of interest" description="Disordered" evidence="10">
    <location>
        <begin position="40"/>
        <end position="132"/>
    </location>
</feature>
<evidence type="ECO:0000256" key="5">
    <source>
        <dbReference type="ARBA" id="ARBA00022781"/>
    </source>
</evidence>
<dbReference type="InterPro" id="IPR008389">
    <property type="entry name" value="ATPase_V0-cplx_e1/e2_su"/>
</dbReference>
<evidence type="ECO:0000256" key="1">
    <source>
        <dbReference type="ARBA" id="ARBA00004127"/>
    </source>
</evidence>
<evidence type="ECO:0000256" key="6">
    <source>
        <dbReference type="ARBA" id="ARBA00022989"/>
    </source>
</evidence>
<evidence type="ECO:0000256" key="10">
    <source>
        <dbReference type="SAM" id="MobiDB-lite"/>
    </source>
</evidence>
<dbReference type="STRING" id="5364.A0A5C3MXQ9"/>
<evidence type="ECO:0000256" key="11">
    <source>
        <dbReference type="SAM" id="Phobius"/>
    </source>
</evidence>
<dbReference type="GO" id="GO:0046961">
    <property type="term" value="F:proton-transporting ATPase activity, rotational mechanism"/>
    <property type="evidence" value="ECO:0007669"/>
    <property type="project" value="InterPro"/>
</dbReference>
<reference evidence="12 13" key="1">
    <citation type="journal article" date="2019" name="Nat. Ecol. Evol.">
        <title>Megaphylogeny resolves global patterns of mushroom evolution.</title>
        <authorList>
            <person name="Varga T."/>
            <person name="Krizsan K."/>
            <person name="Foldi C."/>
            <person name="Dima B."/>
            <person name="Sanchez-Garcia M."/>
            <person name="Sanchez-Ramirez S."/>
            <person name="Szollosi G.J."/>
            <person name="Szarkandi J.G."/>
            <person name="Papp V."/>
            <person name="Albert L."/>
            <person name="Andreopoulos W."/>
            <person name="Angelini C."/>
            <person name="Antonin V."/>
            <person name="Barry K.W."/>
            <person name="Bougher N.L."/>
            <person name="Buchanan P."/>
            <person name="Buyck B."/>
            <person name="Bense V."/>
            <person name="Catcheside P."/>
            <person name="Chovatia M."/>
            <person name="Cooper J."/>
            <person name="Damon W."/>
            <person name="Desjardin D."/>
            <person name="Finy P."/>
            <person name="Geml J."/>
            <person name="Haridas S."/>
            <person name="Hughes K."/>
            <person name="Justo A."/>
            <person name="Karasinski D."/>
            <person name="Kautmanova I."/>
            <person name="Kiss B."/>
            <person name="Kocsube S."/>
            <person name="Kotiranta H."/>
            <person name="LaButti K.M."/>
            <person name="Lechner B.E."/>
            <person name="Liimatainen K."/>
            <person name="Lipzen A."/>
            <person name="Lukacs Z."/>
            <person name="Mihaltcheva S."/>
            <person name="Morgado L.N."/>
            <person name="Niskanen T."/>
            <person name="Noordeloos M.E."/>
            <person name="Ohm R.A."/>
            <person name="Ortiz-Santana B."/>
            <person name="Ovrebo C."/>
            <person name="Racz N."/>
            <person name="Riley R."/>
            <person name="Savchenko A."/>
            <person name="Shiryaev A."/>
            <person name="Soop K."/>
            <person name="Spirin V."/>
            <person name="Szebenyi C."/>
            <person name="Tomsovsky M."/>
            <person name="Tulloss R.E."/>
            <person name="Uehling J."/>
            <person name="Grigoriev I.V."/>
            <person name="Vagvolgyi C."/>
            <person name="Papp T."/>
            <person name="Martin F.M."/>
            <person name="Miettinen O."/>
            <person name="Hibbett D.S."/>
            <person name="Nagy L.G."/>
        </authorList>
    </citation>
    <scope>NUCLEOTIDE SEQUENCE [LARGE SCALE GENOMIC DNA]</scope>
    <source>
        <strain evidence="12 13">OMC1185</strain>
    </source>
</reference>
<dbReference type="GO" id="GO:0012505">
    <property type="term" value="C:endomembrane system"/>
    <property type="evidence" value="ECO:0007669"/>
    <property type="project" value="UniProtKB-SubCell"/>
</dbReference>
<proteinExistence type="inferred from homology"/>
<dbReference type="Proteomes" id="UP000305948">
    <property type="component" value="Unassembled WGS sequence"/>
</dbReference>
<protein>
    <submittedName>
        <fullName evidence="12">Uncharacterized protein</fullName>
    </submittedName>
</protein>
<sequence length="1166" mass="128729">MVSLRRRASYLSLKLGDPAPRSSSVGDRVVGVIPAVDDKLWHPHPVEDTPLYRPSSKTEEKPSVCPELDGQRKFEGTTQAPSMGLDDRNMTTVTNRQVLGSASTPSPIEATSDNTSEEPASRSKLPSPAPTPCTILSQTSWATHSPSTLQFLYMSIKSRCQLGAMSSTEMSALISIFGSIAVRLSRDAASAGDFDHPLASGVHSGDARDYWAFLGVVAQDKQELGGLLSDSDRYWIMRASLVELQDLHLVVDEAKKNARQTKAIALARLHYDHISRYSRSPDTHAAYMDAVLRYGDENAVNHALHTFLRCLRELDSVMSDYRDVLWKAVLRDGSKLSPALQTQILAAVVERIQSRASAPGKSAGHSLRKTSADHLSVSDLLSAMLNVIFSTHPSSDVAPVTEEIVEWCRAEVLGNLCPDGTAESLCRSWRNLSLLAFSDASPHLFKLLNDEASASPLPDMADSSGKTNWEIICALHTLEKAYAVDSSVLEDVGSILGALWDQWAGRTAYASTPVLVVRAIYACFMRLTCLVKEVPLRESLYCSYVSSGLWAEAGSSPDPIFIEYLASVILSGSKSWDEALAGLPSVALSERVLTATVNAALSQLVQIDAENAYSLYHDALRVGFHLESETVVSVGQGLAKRGMISAALALLNQSSLPPSDARIVIDGVLLELAHKGVPRLPHLDARMLGQTMVKSYQSSSIQLPFPPRRYVEFALLLLIRQDQAREAYTVFESVRRSVPHYFSHRFLKLFLGALLQHCQPRLATQLYLQISKSNIKLGSALRPLILSGLYRNKAHSLAVEVSEASGDPVATLPPHVSLMQKIKFGRLPATIASLKAASTVRKQKEVGFDEAKLFLNLLIRARRMQAAWKWFRETRDRHSPDQRAVLGNIMLHGELVGRRCRNARQVNRLVLALNKLVREHGFMADRVTVNILVKAILGWRRAISTQHVQALFDTLSESGYPTGGHGPRMGTVFGSQPSMFPAGNLLPKVATPISFRRHVQPLYKMFIRAFYLREDKRSAKTVVEMLKKVEREWHEQLQARKEARRRGAKRKLEKIKNAAGSVDGRHNTDGSFSHDCERVTGFGFDRLACTLTFATMSSAFPVVVILVIVLGLMAAAWFTTPKGPNQTLIRTSVLLTLSCCYLMWMITYMAQVHPLIVPTKNFAVEE</sequence>
<feature type="transmembrane region" description="Helical" evidence="11">
    <location>
        <begin position="1131"/>
        <end position="1150"/>
    </location>
</feature>
<gene>
    <name evidence="12" type="ORF">OE88DRAFT_1736278</name>
</gene>
<keyword evidence="6 11" id="KW-1133">Transmembrane helix</keyword>
<keyword evidence="9" id="KW-0175">Coiled coil</keyword>
<dbReference type="OrthoDB" id="2565179at2759"/>
<evidence type="ECO:0000313" key="13">
    <source>
        <dbReference type="Proteomes" id="UP000305948"/>
    </source>
</evidence>
<accession>A0A5C3MXQ9</accession>
<dbReference type="Pfam" id="PF05493">
    <property type="entry name" value="ATP_synt_H"/>
    <property type="match status" value="1"/>
</dbReference>
<evidence type="ECO:0000256" key="8">
    <source>
        <dbReference type="ARBA" id="ARBA00023136"/>
    </source>
</evidence>
<evidence type="ECO:0000256" key="2">
    <source>
        <dbReference type="ARBA" id="ARBA00008328"/>
    </source>
</evidence>